<evidence type="ECO:0000256" key="1">
    <source>
        <dbReference type="SAM" id="SignalP"/>
    </source>
</evidence>
<organism evidence="2 3">
    <name type="scientific">Aquincola agrisoli</name>
    <dbReference type="NCBI Taxonomy" id="3119538"/>
    <lineage>
        <taxon>Bacteria</taxon>
        <taxon>Pseudomonadati</taxon>
        <taxon>Pseudomonadota</taxon>
        <taxon>Betaproteobacteria</taxon>
        <taxon>Burkholderiales</taxon>
        <taxon>Sphaerotilaceae</taxon>
        <taxon>Aquincola</taxon>
    </lineage>
</organism>
<keyword evidence="1" id="KW-0732">Signal</keyword>
<dbReference type="Pfam" id="PF06980">
    <property type="entry name" value="DUF1302"/>
    <property type="match status" value="1"/>
</dbReference>
<protein>
    <submittedName>
        <fullName evidence="2">DUF1302 family protein</fullName>
    </submittedName>
</protein>
<accession>A0AAW9QE60</accession>
<dbReference type="AlphaFoldDB" id="A0AAW9QE60"/>
<sequence length="607" mass="65630">MIPVHEMGARARRCAPAVLAMAACQCLAADWSVSGMLREEIAAPVDTRANAASSHGNLFNGVPVANTGLGPVLAPGSSPATLGRPRSLAGKNDLNLLATRVELNLDGKFGERWALHGKLRGFYDAAYGSGVLDGGNAYRQPLRGSGGGTAFEKAGKSYAVDLPALYLDYNDGPLWVRIGNQQIAWGEAIFFRVLDVPNGLDLRRHSILDVAAEEYADKRVSSPAIRASWRAGNDWEVEGFTSRFQPTVLAGADSAYNLIPNQFEVHQREGYGAVRNKWNFGARLKGRIGDTGVQLMATSRINPDGVFRWTDSKAGPMSGTAFEAGSTRGVYSAAEWFRYANLVRLDPVTALQSALNEFPASQGLGSAAVAQGCGGNVSAGNRITFPTAASAACMLDTFFDPSVGAGNLVGHITREYHREQVFGFGLNHVFEGAPDTLLDQLVARFELTHTPRKKFTHPSLSAGLLSKDETQFALIFEKYHKFSAEVPATYMVAQWLHKSASDLFGRSLAGMGRLDPVTGRPKGVGSFNAFALALQQPSPTLAWRGDLTVLTDFRGGWLLQPGVMWKPSKSLQFDLYGNYVRSNGGNDDFAENLKSAREVFVRASFYF</sequence>
<dbReference type="EMBL" id="JAZIBG010000028">
    <property type="protein sequence ID" value="MEF7615097.1"/>
    <property type="molecule type" value="Genomic_DNA"/>
</dbReference>
<gene>
    <name evidence="2" type="ORF">V4F39_14345</name>
</gene>
<comment type="caution">
    <text evidence="2">The sequence shown here is derived from an EMBL/GenBank/DDBJ whole genome shotgun (WGS) entry which is preliminary data.</text>
</comment>
<reference evidence="2 3" key="1">
    <citation type="submission" date="2024-02" db="EMBL/GenBank/DDBJ databases">
        <title>Genome sequence of Aquincola sp. MAHUQ-54.</title>
        <authorList>
            <person name="Huq M.A."/>
        </authorList>
    </citation>
    <scope>NUCLEOTIDE SEQUENCE [LARGE SCALE GENOMIC DNA]</scope>
    <source>
        <strain evidence="2 3">MAHUQ-54</strain>
    </source>
</reference>
<evidence type="ECO:0000313" key="3">
    <source>
        <dbReference type="Proteomes" id="UP001336250"/>
    </source>
</evidence>
<evidence type="ECO:0000313" key="2">
    <source>
        <dbReference type="EMBL" id="MEF7615097.1"/>
    </source>
</evidence>
<dbReference type="Proteomes" id="UP001336250">
    <property type="component" value="Unassembled WGS sequence"/>
</dbReference>
<dbReference type="RefSeq" id="WP_332290206.1">
    <property type="nucleotide sequence ID" value="NZ_JAZIBG010000028.1"/>
</dbReference>
<proteinExistence type="predicted"/>
<dbReference type="InterPro" id="IPR010727">
    <property type="entry name" value="DUF1302"/>
</dbReference>
<feature type="chain" id="PRO_5043589316" evidence="1">
    <location>
        <begin position="29"/>
        <end position="607"/>
    </location>
</feature>
<keyword evidence="3" id="KW-1185">Reference proteome</keyword>
<name>A0AAW9QE60_9BURK</name>
<feature type="signal peptide" evidence="1">
    <location>
        <begin position="1"/>
        <end position="28"/>
    </location>
</feature>